<feature type="region of interest" description="Disordered" evidence="1">
    <location>
        <begin position="133"/>
        <end position="184"/>
    </location>
</feature>
<reference evidence="2 3" key="1">
    <citation type="submission" date="2024-04" db="EMBL/GenBank/DDBJ databases">
        <title>The reference genome of an endangered Asteraceae, Deinandra increscens subsp. villosa, native to the Central Coast of California.</title>
        <authorList>
            <person name="Guilliams M."/>
            <person name="Hasenstab-Lehman K."/>
            <person name="Meyer R."/>
            <person name="Mcevoy S."/>
        </authorList>
    </citation>
    <scope>NUCLEOTIDE SEQUENCE [LARGE SCALE GENOMIC DNA]</scope>
    <source>
        <tissue evidence="2">Leaf</tissue>
    </source>
</reference>
<feature type="compositionally biased region" description="Polar residues" evidence="1">
    <location>
        <begin position="133"/>
        <end position="157"/>
    </location>
</feature>
<protein>
    <submittedName>
        <fullName evidence="2">Uncharacterized protein</fullName>
    </submittedName>
</protein>
<dbReference type="InterPro" id="IPR008480">
    <property type="entry name" value="DUF761_pln"/>
</dbReference>
<comment type="caution">
    <text evidence="2">The sequence shown here is derived from an EMBL/GenBank/DDBJ whole genome shotgun (WGS) entry which is preliminary data.</text>
</comment>
<dbReference type="Proteomes" id="UP001408789">
    <property type="component" value="Unassembled WGS sequence"/>
</dbReference>
<organism evidence="2 3">
    <name type="scientific">Deinandra increscens subsp. villosa</name>
    <dbReference type="NCBI Taxonomy" id="3103831"/>
    <lineage>
        <taxon>Eukaryota</taxon>
        <taxon>Viridiplantae</taxon>
        <taxon>Streptophyta</taxon>
        <taxon>Embryophyta</taxon>
        <taxon>Tracheophyta</taxon>
        <taxon>Spermatophyta</taxon>
        <taxon>Magnoliopsida</taxon>
        <taxon>eudicotyledons</taxon>
        <taxon>Gunneridae</taxon>
        <taxon>Pentapetalae</taxon>
        <taxon>asterids</taxon>
        <taxon>campanulids</taxon>
        <taxon>Asterales</taxon>
        <taxon>Asteraceae</taxon>
        <taxon>Asteroideae</taxon>
        <taxon>Heliantheae alliance</taxon>
        <taxon>Madieae</taxon>
        <taxon>Madiinae</taxon>
        <taxon>Deinandra</taxon>
    </lineage>
</organism>
<dbReference type="AlphaFoldDB" id="A0AAP0GH52"/>
<evidence type="ECO:0000313" key="3">
    <source>
        <dbReference type="Proteomes" id="UP001408789"/>
    </source>
</evidence>
<name>A0AAP0GH52_9ASTR</name>
<sequence>MPSQLTRSPSLLNRVMSMNLSSFYATPDLHDPYNNSTSQLSRPPSLLQRVKSIDFSFSSFQNSPSTESERLDNSPSERTQTPSLLDRVKSFKLSPPLNSDQDSGYMDSGKDEDSYIDPHLHSVEDKELANVLEKSSVTPTNRSPNTLMEPSSENAAASSDGGEKHDIRRRAPAKKAVTRVHDESVDAKADDFIKRFKHQLKLQRLDSLQRLREMLNRGTSSSA</sequence>
<dbReference type="Pfam" id="PF05553">
    <property type="entry name" value="DUF761"/>
    <property type="match status" value="1"/>
</dbReference>
<feature type="compositionally biased region" description="Basic residues" evidence="1">
    <location>
        <begin position="167"/>
        <end position="178"/>
    </location>
</feature>
<dbReference type="PANTHER" id="PTHR33098">
    <property type="entry name" value="COTTON FIBER (DUF761)"/>
    <property type="match status" value="1"/>
</dbReference>
<evidence type="ECO:0000256" key="1">
    <source>
        <dbReference type="SAM" id="MobiDB-lite"/>
    </source>
</evidence>
<feature type="compositionally biased region" description="Basic and acidic residues" evidence="1">
    <location>
        <begin position="108"/>
        <end position="117"/>
    </location>
</feature>
<evidence type="ECO:0000313" key="2">
    <source>
        <dbReference type="EMBL" id="KAK9048976.1"/>
    </source>
</evidence>
<feature type="compositionally biased region" description="Polar residues" evidence="1">
    <location>
        <begin position="73"/>
        <end position="83"/>
    </location>
</feature>
<proteinExistence type="predicted"/>
<accession>A0AAP0GH52</accession>
<keyword evidence="3" id="KW-1185">Reference proteome</keyword>
<feature type="region of interest" description="Disordered" evidence="1">
    <location>
        <begin position="58"/>
        <end position="117"/>
    </location>
</feature>
<gene>
    <name evidence="2" type="ORF">SSX86_032057</name>
</gene>
<dbReference type="EMBL" id="JBCNJP010009075">
    <property type="protein sequence ID" value="KAK9048976.1"/>
    <property type="molecule type" value="Genomic_DNA"/>
</dbReference>
<dbReference type="PANTHER" id="PTHR33098:SF101">
    <property type="entry name" value="DUF4408 DOMAIN-CONTAINING PROTEIN"/>
    <property type="match status" value="1"/>
</dbReference>